<feature type="transmembrane region" description="Helical" evidence="1">
    <location>
        <begin position="29"/>
        <end position="50"/>
    </location>
</feature>
<keyword evidence="3" id="KW-1185">Reference proteome</keyword>
<dbReference type="EMBL" id="JBIUZV010000008">
    <property type="protein sequence ID" value="MFJ3047020.1"/>
    <property type="molecule type" value="Genomic_DNA"/>
</dbReference>
<dbReference type="RefSeq" id="WP_402701448.1">
    <property type="nucleotide sequence ID" value="NZ_JBIUZV010000008.1"/>
</dbReference>
<evidence type="ECO:0000313" key="2">
    <source>
        <dbReference type="EMBL" id="MFJ3047020.1"/>
    </source>
</evidence>
<evidence type="ECO:0000313" key="3">
    <source>
        <dbReference type="Proteomes" id="UP001617427"/>
    </source>
</evidence>
<proteinExistence type="predicted"/>
<keyword evidence="1" id="KW-0472">Membrane</keyword>
<organism evidence="2 3">
    <name type="scientific">Herbaspirillum chlorophenolicum</name>
    <dbReference type="NCBI Taxonomy" id="211589"/>
    <lineage>
        <taxon>Bacteria</taxon>
        <taxon>Pseudomonadati</taxon>
        <taxon>Pseudomonadota</taxon>
        <taxon>Betaproteobacteria</taxon>
        <taxon>Burkholderiales</taxon>
        <taxon>Oxalobacteraceae</taxon>
        <taxon>Herbaspirillum</taxon>
    </lineage>
</organism>
<keyword evidence="1" id="KW-0812">Transmembrane</keyword>
<comment type="caution">
    <text evidence="2">The sequence shown here is derived from an EMBL/GenBank/DDBJ whole genome shotgun (WGS) entry which is preliminary data.</text>
</comment>
<keyword evidence="1" id="KW-1133">Transmembrane helix</keyword>
<name>A0ABW8F158_9BURK</name>
<sequence>MKLYYRREPTRKLVHAAFWIRNKAMFLKWPIAVLLAAAWVIVIPPCWLIIKASNFCHDAVGFCGFDSRDW</sequence>
<dbReference type="Proteomes" id="UP001617427">
    <property type="component" value="Unassembled WGS sequence"/>
</dbReference>
<accession>A0ABW8F158</accession>
<protein>
    <recommendedName>
        <fullName evidence="4">Transmembrane protein</fullName>
    </recommendedName>
</protein>
<reference evidence="2 3" key="1">
    <citation type="submission" date="2024-10" db="EMBL/GenBank/DDBJ databases">
        <title>The Natural Products Discovery Center: Release of the First 8490 Sequenced Strains for Exploring Actinobacteria Biosynthetic Diversity.</title>
        <authorList>
            <person name="Kalkreuter E."/>
            <person name="Kautsar S.A."/>
            <person name="Yang D."/>
            <person name="Bader C.D."/>
            <person name="Teijaro C.N."/>
            <person name="Fluegel L."/>
            <person name="Davis C.M."/>
            <person name="Simpson J.R."/>
            <person name="Lauterbach L."/>
            <person name="Steele A.D."/>
            <person name="Gui C."/>
            <person name="Meng S."/>
            <person name="Li G."/>
            <person name="Viehrig K."/>
            <person name="Ye F."/>
            <person name="Su P."/>
            <person name="Kiefer A.F."/>
            <person name="Nichols A."/>
            <person name="Cepeda A.J."/>
            <person name="Yan W."/>
            <person name="Fan B."/>
            <person name="Jiang Y."/>
            <person name="Adhikari A."/>
            <person name="Zheng C.-J."/>
            <person name="Schuster L."/>
            <person name="Cowan T.M."/>
            <person name="Smanski M.J."/>
            <person name="Chevrette M.G."/>
            <person name="De Carvalho L.P.S."/>
            <person name="Shen B."/>
        </authorList>
    </citation>
    <scope>NUCLEOTIDE SEQUENCE [LARGE SCALE GENOMIC DNA]</scope>
    <source>
        <strain evidence="2 3">NPDC087045</strain>
    </source>
</reference>
<gene>
    <name evidence="2" type="ORF">ACIPEN_14410</name>
</gene>
<evidence type="ECO:0000256" key="1">
    <source>
        <dbReference type="SAM" id="Phobius"/>
    </source>
</evidence>
<evidence type="ECO:0008006" key="4">
    <source>
        <dbReference type="Google" id="ProtNLM"/>
    </source>
</evidence>